<name>A0A4Y2QSF2_ARAVE</name>
<dbReference type="InterPro" id="IPR020845">
    <property type="entry name" value="AMP-binding_CS"/>
</dbReference>
<evidence type="ECO:0000259" key="9">
    <source>
        <dbReference type="Pfam" id="PF00501"/>
    </source>
</evidence>
<dbReference type="OrthoDB" id="10253115at2759"/>
<evidence type="ECO:0000256" key="3">
    <source>
        <dbReference type="ARBA" id="ARBA00037247"/>
    </source>
</evidence>
<dbReference type="GO" id="GO:0006631">
    <property type="term" value="P:fatty acid metabolic process"/>
    <property type="evidence" value="ECO:0007669"/>
    <property type="project" value="TreeGrafter"/>
</dbReference>
<evidence type="ECO:0000256" key="4">
    <source>
        <dbReference type="ARBA" id="ARBA00039009"/>
    </source>
</evidence>
<comment type="function">
    <text evidence="3">Acyl-CoA synthases catalyze the initial reaction in fatty acid metabolism, by forming a thioester with CoA. Has some preference toward medium-chain substrates. Plays a role in adipocyte differentiation.</text>
</comment>
<evidence type="ECO:0000256" key="7">
    <source>
        <dbReference type="ARBA" id="ARBA00048277"/>
    </source>
</evidence>
<accession>A0A4Y2QSF2</accession>
<feature type="domain" description="AMP-dependent synthetase/ligase" evidence="9">
    <location>
        <begin position="54"/>
        <end position="291"/>
    </location>
</feature>
<evidence type="ECO:0000256" key="2">
    <source>
        <dbReference type="ARBA" id="ARBA00022598"/>
    </source>
</evidence>
<organism evidence="10 11">
    <name type="scientific">Araneus ventricosus</name>
    <name type="common">Orbweaver spider</name>
    <name type="synonym">Epeira ventricosa</name>
    <dbReference type="NCBI Taxonomy" id="182803"/>
    <lineage>
        <taxon>Eukaryota</taxon>
        <taxon>Metazoa</taxon>
        <taxon>Ecdysozoa</taxon>
        <taxon>Arthropoda</taxon>
        <taxon>Chelicerata</taxon>
        <taxon>Arachnida</taxon>
        <taxon>Araneae</taxon>
        <taxon>Araneomorphae</taxon>
        <taxon>Entelegynae</taxon>
        <taxon>Araneoidea</taxon>
        <taxon>Araneidae</taxon>
        <taxon>Araneus</taxon>
    </lineage>
</organism>
<comment type="catalytic activity">
    <reaction evidence="6">
        <text>octanoate + ATP + CoA = octanoyl-CoA + AMP + diphosphate</text>
        <dbReference type="Rhea" id="RHEA:33631"/>
        <dbReference type="ChEBI" id="CHEBI:25646"/>
        <dbReference type="ChEBI" id="CHEBI:30616"/>
        <dbReference type="ChEBI" id="CHEBI:33019"/>
        <dbReference type="ChEBI" id="CHEBI:57287"/>
        <dbReference type="ChEBI" id="CHEBI:57386"/>
        <dbReference type="ChEBI" id="CHEBI:456215"/>
    </reaction>
</comment>
<comment type="caution">
    <text evidence="10">The sequence shown here is derived from an EMBL/GenBank/DDBJ whole genome shotgun (WGS) entry which is preliminary data.</text>
</comment>
<dbReference type="PANTHER" id="PTHR43201">
    <property type="entry name" value="ACYL-COA SYNTHETASE"/>
    <property type="match status" value="1"/>
</dbReference>
<comment type="similarity">
    <text evidence="1">Belongs to the ATP-dependent AMP-binding enzyme family.</text>
</comment>
<dbReference type="PROSITE" id="PS00455">
    <property type="entry name" value="AMP_BINDING"/>
    <property type="match status" value="1"/>
</dbReference>
<dbReference type="Pfam" id="PF00501">
    <property type="entry name" value="AMP-binding"/>
    <property type="match status" value="1"/>
</dbReference>
<evidence type="ECO:0000256" key="8">
    <source>
        <dbReference type="SAM" id="MobiDB-lite"/>
    </source>
</evidence>
<dbReference type="InterPro" id="IPR000873">
    <property type="entry name" value="AMP-dep_synth/lig_dom"/>
</dbReference>
<sequence length="524" mass="58065">MNCYRAGKSFLRCFKLHHLNTRFISEIQKKITNSYYFMYGDAMLSSSRIGQIIDNSADQCGDSPAVVSVHQNISKTYSELRNEAERLASGLISIGLRKGDRIAICSPNCYEWPLTQFAAAKAGLILVNINPASQPMELEYCLKKVGCKALVMWDVLKTQDYYKILCDIIPDLPKSRPGGLKNSKLPNLEHIIMISETKKDGTLSLKDVLDSANKESDVKLSEVEKLVQFDDPANIQFTSGTTGTPKGAVLTHHNLVNNALLSGRRFGFNLYKPVVCCHLPLFHSFGCSVVFGTPTMYVDMIRHFKAGEFNIGSLKQGIIGGAAANASLVKDIREILDIPHLMVGYGATETSPAVSSTRFVEDFENVMNGVMQLVEYAEVKIVDSKGQLLPVKGQGELCVRGHNTFLGYWDDEEKTAEVLDKTHWYHTGARLTSCLARTADRTPKTFALQGDPSRSTHTPSSKRSPYIVYPAGRDITRNDLAHSWRIFSPNRDIEKIPAPLRSHISSPRSGVQTGPLSVISYLPL</sequence>
<keyword evidence="2" id="KW-0436">Ligase</keyword>
<dbReference type="PANTHER" id="PTHR43201:SF5">
    <property type="entry name" value="MEDIUM-CHAIN ACYL-COA LIGASE ACSF2, MITOCHONDRIAL"/>
    <property type="match status" value="1"/>
</dbReference>
<reference evidence="10 11" key="1">
    <citation type="journal article" date="2019" name="Sci. Rep.">
        <title>Orb-weaving spider Araneus ventricosus genome elucidates the spidroin gene catalogue.</title>
        <authorList>
            <person name="Kono N."/>
            <person name="Nakamura H."/>
            <person name="Ohtoshi R."/>
            <person name="Moran D.A.P."/>
            <person name="Shinohara A."/>
            <person name="Yoshida Y."/>
            <person name="Fujiwara M."/>
            <person name="Mori M."/>
            <person name="Tomita M."/>
            <person name="Arakawa K."/>
        </authorList>
    </citation>
    <scope>NUCLEOTIDE SEQUENCE [LARGE SCALE GENOMIC DNA]</scope>
</reference>
<dbReference type="Proteomes" id="UP000499080">
    <property type="component" value="Unassembled WGS sequence"/>
</dbReference>
<evidence type="ECO:0000256" key="5">
    <source>
        <dbReference type="ARBA" id="ARBA00039638"/>
    </source>
</evidence>
<feature type="region of interest" description="Disordered" evidence="8">
    <location>
        <begin position="445"/>
        <end position="465"/>
    </location>
</feature>
<dbReference type="EMBL" id="BGPR01014650">
    <property type="protein sequence ID" value="GBN66099.1"/>
    <property type="molecule type" value="Genomic_DNA"/>
</dbReference>
<evidence type="ECO:0000256" key="6">
    <source>
        <dbReference type="ARBA" id="ARBA00047319"/>
    </source>
</evidence>
<feature type="compositionally biased region" description="Polar residues" evidence="8">
    <location>
        <begin position="452"/>
        <end position="463"/>
    </location>
</feature>
<dbReference type="EC" id="6.2.1.2" evidence="4"/>
<evidence type="ECO:0000313" key="11">
    <source>
        <dbReference type="Proteomes" id="UP000499080"/>
    </source>
</evidence>
<proteinExistence type="inferred from homology"/>
<evidence type="ECO:0000256" key="1">
    <source>
        <dbReference type="ARBA" id="ARBA00006432"/>
    </source>
</evidence>
<evidence type="ECO:0000313" key="10">
    <source>
        <dbReference type="EMBL" id="GBN66099.1"/>
    </source>
</evidence>
<dbReference type="Gene3D" id="3.40.50.980">
    <property type="match status" value="3"/>
</dbReference>
<dbReference type="AlphaFoldDB" id="A0A4Y2QSF2"/>
<dbReference type="GO" id="GO:0031956">
    <property type="term" value="F:medium-chain fatty acid-CoA ligase activity"/>
    <property type="evidence" value="ECO:0007669"/>
    <property type="project" value="UniProtKB-EC"/>
</dbReference>
<dbReference type="Gene3D" id="2.30.38.10">
    <property type="entry name" value="Luciferase, Domain 3"/>
    <property type="match status" value="1"/>
</dbReference>
<comment type="catalytic activity">
    <reaction evidence="7">
        <text>a medium-chain fatty acid + ATP + CoA = a medium-chain fatty acyl-CoA + AMP + diphosphate</text>
        <dbReference type="Rhea" id="RHEA:48340"/>
        <dbReference type="ChEBI" id="CHEBI:30616"/>
        <dbReference type="ChEBI" id="CHEBI:33019"/>
        <dbReference type="ChEBI" id="CHEBI:57287"/>
        <dbReference type="ChEBI" id="CHEBI:59558"/>
        <dbReference type="ChEBI" id="CHEBI:90546"/>
        <dbReference type="ChEBI" id="CHEBI:456215"/>
        <dbReference type="EC" id="6.2.1.2"/>
    </reaction>
</comment>
<keyword evidence="11" id="KW-1185">Reference proteome</keyword>
<gene>
    <name evidence="10" type="primary">ACSF2_3</name>
    <name evidence="10" type="ORF">AVEN_214506_1</name>
</gene>
<dbReference type="SUPFAM" id="SSF56801">
    <property type="entry name" value="Acetyl-CoA synthetase-like"/>
    <property type="match status" value="1"/>
</dbReference>
<protein>
    <recommendedName>
        <fullName evidence="5">Medium-chain acyl-CoA ligase ACSF2, mitochondrial</fullName>
        <ecNumber evidence="4">6.2.1.2</ecNumber>
    </recommendedName>
</protein>